<organism evidence="2 3">
    <name type="scientific">Toxocara canis</name>
    <name type="common">Canine roundworm</name>
    <dbReference type="NCBI Taxonomy" id="6265"/>
    <lineage>
        <taxon>Eukaryota</taxon>
        <taxon>Metazoa</taxon>
        <taxon>Ecdysozoa</taxon>
        <taxon>Nematoda</taxon>
        <taxon>Chromadorea</taxon>
        <taxon>Rhabditida</taxon>
        <taxon>Spirurina</taxon>
        <taxon>Ascaridomorpha</taxon>
        <taxon>Ascaridoidea</taxon>
        <taxon>Toxocaridae</taxon>
        <taxon>Toxocara</taxon>
    </lineage>
</organism>
<dbReference type="AlphaFoldDB" id="A0A0B2UQT3"/>
<feature type="compositionally biased region" description="Low complexity" evidence="1">
    <location>
        <begin position="20"/>
        <end position="41"/>
    </location>
</feature>
<evidence type="ECO:0000313" key="3">
    <source>
        <dbReference type="Proteomes" id="UP000031036"/>
    </source>
</evidence>
<dbReference type="EMBL" id="JPKZ01003123">
    <property type="protein sequence ID" value="KHN73341.1"/>
    <property type="molecule type" value="Genomic_DNA"/>
</dbReference>
<name>A0A0B2UQT3_TOXCA</name>
<reference evidence="2 3" key="1">
    <citation type="submission" date="2014-11" db="EMBL/GenBank/DDBJ databases">
        <title>Genetic blueprint of the zoonotic pathogen Toxocara canis.</title>
        <authorList>
            <person name="Zhu X.-Q."/>
            <person name="Korhonen P.K."/>
            <person name="Cai H."/>
            <person name="Young N.D."/>
            <person name="Nejsum P."/>
            <person name="von Samson-Himmelstjerna G."/>
            <person name="Boag P.R."/>
            <person name="Tan P."/>
            <person name="Li Q."/>
            <person name="Min J."/>
            <person name="Yang Y."/>
            <person name="Wang X."/>
            <person name="Fang X."/>
            <person name="Hall R.S."/>
            <person name="Hofmann A."/>
            <person name="Sternberg P.W."/>
            <person name="Jex A.R."/>
            <person name="Gasser R.B."/>
        </authorList>
    </citation>
    <scope>NUCLEOTIDE SEQUENCE [LARGE SCALE GENOMIC DNA]</scope>
    <source>
        <strain evidence="2">PN_DK_2014</strain>
    </source>
</reference>
<sequence length="166" mass="19085">MSFGGRRISVNSKSESCTGRMSSSRSFTSSLSPRSRNSPSRFVFGANRKVLTKSPSAFSANELRTGFFNKDGSSSQRTRSHSRMRAPQNGGRSTDASTDEDSLGCERKYRIESYRNKCANGFDQRELDSFFEWLMERENQPVRQLQQMCENDHKKRIEQIRSLLFR</sequence>
<proteinExistence type="predicted"/>
<evidence type="ECO:0000313" key="2">
    <source>
        <dbReference type="EMBL" id="KHN73341.1"/>
    </source>
</evidence>
<comment type="caution">
    <text evidence="2">The sequence shown here is derived from an EMBL/GenBank/DDBJ whole genome shotgun (WGS) entry which is preliminary data.</text>
</comment>
<dbReference type="Proteomes" id="UP000031036">
    <property type="component" value="Unassembled WGS sequence"/>
</dbReference>
<accession>A0A0B2UQT3</accession>
<dbReference type="OrthoDB" id="10551188at2759"/>
<feature type="region of interest" description="Disordered" evidence="1">
    <location>
        <begin position="62"/>
        <end position="102"/>
    </location>
</feature>
<gene>
    <name evidence="2" type="ORF">Tcan_15191</name>
</gene>
<feature type="compositionally biased region" description="Polar residues" evidence="1">
    <location>
        <begin position="9"/>
        <end position="19"/>
    </location>
</feature>
<keyword evidence="3" id="KW-1185">Reference proteome</keyword>
<feature type="region of interest" description="Disordered" evidence="1">
    <location>
        <begin position="1"/>
        <end position="41"/>
    </location>
</feature>
<evidence type="ECO:0000256" key="1">
    <source>
        <dbReference type="SAM" id="MobiDB-lite"/>
    </source>
</evidence>
<protein>
    <submittedName>
        <fullName evidence="2">Uncharacterized protein</fullName>
    </submittedName>
</protein>